<accession>A0ABV7H6H2</accession>
<dbReference type="InterPro" id="IPR025406">
    <property type="entry name" value="DUF4132"/>
</dbReference>
<dbReference type="Gene3D" id="1.25.10.10">
    <property type="entry name" value="Leucine-rich Repeat Variant"/>
    <property type="match status" value="1"/>
</dbReference>
<feature type="domain" description="DUF4132" evidence="1">
    <location>
        <begin position="960"/>
        <end position="1144"/>
    </location>
</feature>
<dbReference type="InterPro" id="IPR011989">
    <property type="entry name" value="ARM-like"/>
</dbReference>
<dbReference type="SUPFAM" id="SSF48371">
    <property type="entry name" value="ARM repeat"/>
    <property type="match status" value="1"/>
</dbReference>
<dbReference type="Proteomes" id="UP001595556">
    <property type="component" value="Unassembled WGS sequence"/>
</dbReference>
<evidence type="ECO:0000313" key="2">
    <source>
        <dbReference type="EMBL" id="MFC3148363.1"/>
    </source>
</evidence>
<proteinExistence type="predicted"/>
<gene>
    <name evidence="2" type="ORF">ACFOEN_12100</name>
</gene>
<reference evidence="3" key="1">
    <citation type="journal article" date="2019" name="Int. J. Syst. Evol. Microbiol.">
        <title>The Global Catalogue of Microorganisms (GCM) 10K type strain sequencing project: providing services to taxonomists for standard genome sequencing and annotation.</title>
        <authorList>
            <consortium name="The Broad Institute Genomics Platform"/>
            <consortium name="The Broad Institute Genome Sequencing Center for Infectious Disease"/>
            <person name="Wu L."/>
            <person name="Ma J."/>
        </authorList>
    </citation>
    <scope>NUCLEOTIDE SEQUENCE [LARGE SCALE GENOMIC DNA]</scope>
    <source>
        <strain evidence="3">KCTC 52168</strain>
    </source>
</reference>
<dbReference type="Pfam" id="PF13569">
    <property type="entry name" value="DUF4132"/>
    <property type="match status" value="1"/>
</dbReference>
<keyword evidence="3" id="KW-1185">Reference proteome</keyword>
<dbReference type="InterPro" id="IPR016024">
    <property type="entry name" value="ARM-type_fold"/>
</dbReference>
<dbReference type="EMBL" id="JBHRTI010000004">
    <property type="protein sequence ID" value="MFC3148363.1"/>
    <property type="molecule type" value="Genomic_DNA"/>
</dbReference>
<evidence type="ECO:0000313" key="3">
    <source>
        <dbReference type="Proteomes" id="UP001595556"/>
    </source>
</evidence>
<dbReference type="RefSeq" id="WP_377304215.1">
    <property type="nucleotide sequence ID" value="NZ_CP180191.1"/>
</dbReference>
<sequence>MLKWMARLLGDSAFELPPGVPEAWVKQLEKLLAPLDKVDGAKGRQGLARDILGFVLHGEPLAVLHELGQRPEVAERFLLTGFHYGGARRALPDVFERFSELSPPIALRWARVLEASVNAQPSQCSIQMPRGIHWPEVLLMASAETSLTGWSSRRPKAQGLTYGQIEKLLQEDGLDAASLLAACFATPVDSSYYTAQRLLMLTDLPDYAQALERHVETIRPLMLATTVAQRVHVLSMLEQATPPTLEQLAPELSELAVASSKQVRMPAEALLRRCGIHTSAPLRELAVHGKPEQRLHALRLLQQFASKRGDAADTSFAREVAAQDKAPSVQALVAEWDAGLQVAEEGREDYEVTPPRIDWSAANCHVPKEALDRLWKEIGESITRSNATSREHHARMMAQGHKYPLRLEELFTAADEQALQDYLASGQPKPPKRKQNDRRGWSHVEQPTLKLVEIDGVSPVALFKVMLFFGIAVSHDGMLEYAATRVFDAAHRRYGKPSLLELSCMLDDAGYKGQALLRNYCRAWGDPFAADWPSEDVWPFFACHLEMVLQALLHDTIKDYSFSRTGLFRAIATLPKPPAAAINALFTLALGSGKTDRGPAQEALQNHPGKEERIIAALSDGKAETRAVAANWLGRLRYAPAVEALEKAVAKEKQDVAKGAMLDALQALGQPVEKYLDRNALAIEAAKSLAKGIPKDLDFFPWSALPEVRWAESGVPVPSDVLRWMIVQAVKNKSPEPNAVLRKYCEMFDARDREMFGQFVLETWLREDVRPVSPEEAMQRAQGLAQSTFASMASYPQYYQDSPNLGKSVEELTAAYLPAQLRQPAGSATGAKGVLAVAAACARERAAGPTQRYLKEWYGSRASQGKALIAMLAWIDHPSATQLMLSIGSRFRTKSFQEEATRQAEALAERKGWTLPELADRTVPSAGFDETGTLELSYGTRSFTARLLPDFKVELFNPDGKKIAALPEPRQDDDAEQAKEAKKAFAAAKKELKSIVDLQTDRLYEALCTEREWPATDWTAYLQQHPVLRHLVQRLVWVELMDGRASRTFRPLDDGTLTDNEDNAVELEVGARVRLAHDSLLDAEAVSAWQQHLVDYEIKPLFQQLGKGHYALPESKAGNDAIKDFEGYLVEAFALRGRALKLGYTRGPAEDAGWFHVYEKRFPTLGLQAVLEFTGNGLPEENRTVALLNMSFASTADNSSWHRGRLTLSKVPKVLLSECYNDLRLIAAEGTGYDADWQKKSEY</sequence>
<evidence type="ECO:0000259" key="1">
    <source>
        <dbReference type="Pfam" id="PF13569"/>
    </source>
</evidence>
<protein>
    <submittedName>
        <fullName evidence="2">DUF4132 domain-containing protein</fullName>
    </submittedName>
</protein>
<name>A0ABV7H6H2_9BURK</name>
<comment type="caution">
    <text evidence="2">The sequence shown here is derived from an EMBL/GenBank/DDBJ whole genome shotgun (WGS) entry which is preliminary data.</text>
</comment>
<organism evidence="2 3">
    <name type="scientific">Piscinibacterium candidicorallinum</name>
    <dbReference type="NCBI Taxonomy" id="1793872"/>
    <lineage>
        <taxon>Bacteria</taxon>
        <taxon>Pseudomonadati</taxon>
        <taxon>Pseudomonadota</taxon>
        <taxon>Betaproteobacteria</taxon>
        <taxon>Burkholderiales</taxon>
        <taxon>Piscinibacterium</taxon>
    </lineage>
</organism>